<dbReference type="Gene3D" id="1.10.20.140">
    <property type="match status" value="1"/>
</dbReference>
<evidence type="ECO:0000256" key="8">
    <source>
        <dbReference type="ARBA" id="ARBA00022842"/>
    </source>
</evidence>
<comment type="similarity">
    <text evidence="3 10 13">Belongs to the IPP transferase family.</text>
</comment>
<dbReference type="GO" id="GO:0006400">
    <property type="term" value="P:tRNA modification"/>
    <property type="evidence" value="ECO:0007669"/>
    <property type="project" value="TreeGrafter"/>
</dbReference>
<accession>A0A7G1H3S2</accession>
<dbReference type="KEGG" id="dtp:JZK55_22900"/>
<dbReference type="GO" id="GO:0052381">
    <property type="term" value="F:tRNA dimethylallyltransferase activity"/>
    <property type="evidence" value="ECO:0007669"/>
    <property type="project" value="UniProtKB-UniRule"/>
</dbReference>
<evidence type="ECO:0000256" key="10">
    <source>
        <dbReference type="HAMAP-Rule" id="MF_00185"/>
    </source>
</evidence>
<dbReference type="NCBIfam" id="TIGR00174">
    <property type="entry name" value="miaA"/>
    <property type="match status" value="1"/>
</dbReference>
<evidence type="ECO:0000313" key="15">
    <source>
        <dbReference type="Proteomes" id="UP000516360"/>
    </source>
</evidence>
<evidence type="ECO:0000256" key="3">
    <source>
        <dbReference type="ARBA" id="ARBA00005842"/>
    </source>
</evidence>
<comment type="caution">
    <text evidence="10">Lacks conserved residue(s) required for the propagation of feature annotation.</text>
</comment>
<keyword evidence="7 10" id="KW-0067">ATP-binding</keyword>
<evidence type="ECO:0000256" key="2">
    <source>
        <dbReference type="ARBA" id="ARBA00003213"/>
    </source>
</evidence>
<feature type="binding site" evidence="10">
    <location>
        <begin position="9"/>
        <end position="16"/>
    </location>
    <ligand>
        <name>ATP</name>
        <dbReference type="ChEBI" id="CHEBI:30616"/>
    </ligand>
</feature>
<feature type="region of interest" description="Interaction with substrate tRNA" evidence="10">
    <location>
        <begin position="34"/>
        <end position="37"/>
    </location>
</feature>
<dbReference type="InterPro" id="IPR027417">
    <property type="entry name" value="P-loop_NTPase"/>
</dbReference>
<evidence type="ECO:0000256" key="6">
    <source>
        <dbReference type="ARBA" id="ARBA00022741"/>
    </source>
</evidence>
<comment type="cofactor">
    <cofactor evidence="1 10">
        <name>Mg(2+)</name>
        <dbReference type="ChEBI" id="CHEBI:18420"/>
    </cofactor>
</comment>
<evidence type="ECO:0000256" key="9">
    <source>
        <dbReference type="ARBA" id="ARBA00049563"/>
    </source>
</evidence>
<dbReference type="EC" id="2.5.1.75" evidence="10"/>
<reference evidence="14 15" key="1">
    <citation type="submission" date="2020-03" db="EMBL/GenBank/DDBJ databases">
        <title>Complete genome sequences of two sulfur-disproportionating bacterial strains T55J and Mzg5.</title>
        <authorList>
            <person name="Umezawa K."/>
            <person name="Kojima H."/>
            <person name="Kato Y."/>
            <person name="Fukui M."/>
        </authorList>
    </citation>
    <scope>NUCLEOTIDE SEQUENCE [LARGE SCALE GENOMIC DNA]</scope>
    <source>
        <strain evidence="14 15">T55J</strain>
    </source>
</reference>
<dbReference type="GO" id="GO:0005524">
    <property type="term" value="F:ATP binding"/>
    <property type="evidence" value="ECO:0007669"/>
    <property type="project" value="UniProtKB-UniRule"/>
</dbReference>
<evidence type="ECO:0000256" key="11">
    <source>
        <dbReference type="RuleBase" id="RU003783"/>
    </source>
</evidence>
<evidence type="ECO:0000256" key="13">
    <source>
        <dbReference type="RuleBase" id="RU003785"/>
    </source>
</evidence>
<keyword evidence="15" id="KW-1185">Reference proteome</keyword>
<dbReference type="SUPFAM" id="SSF52540">
    <property type="entry name" value="P-loop containing nucleoside triphosphate hydrolases"/>
    <property type="match status" value="2"/>
</dbReference>
<evidence type="ECO:0000313" key="14">
    <source>
        <dbReference type="EMBL" id="BCB97368.1"/>
    </source>
</evidence>
<comment type="subunit">
    <text evidence="10">Monomer.</text>
</comment>
<dbReference type="Proteomes" id="UP000516360">
    <property type="component" value="Chromosome"/>
</dbReference>
<keyword evidence="4 10" id="KW-0808">Transferase</keyword>
<dbReference type="InterPro" id="IPR039657">
    <property type="entry name" value="Dimethylallyltransferase"/>
</dbReference>
<dbReference type="EMBL" id="AP022873">
    <property type="protein sequence ID" value="BCB97368.1"/>
    <property type="molecule type" value="Genomic_DNA"/>
</dbReference>
<gene>
    <name evidence="10 14" type="primary">miaA</name>
    <name evidence="14" type="ORF">JZK55_22900</name>
</gene>
<evidence type="ECO:0000256" key="4">
    <source>
        <dbReference type="ARBA" id="ARBA00022679"/>
    </source>
</evidence>
<dbReference type="Pfam" id="PF01715">
    <property type="entry name" value="IPPT"/>
    <property type="match status" value="1"/>
</dbReference>
<dbReference type="RefSeq" id="WP_203472504.1">
    <property type="nucleotide sequence ID" value="NZ_AP022873.1"/>
</dbReference>
<organism evidence="14 15">
    <name type="scientific">Dissulfurispira thermophila</name>
    <dbReference type="NCBI Taxonomy" id="2715679"/>
    <lineage>
        <taxon>Bacteria</taxon>
        <taxon>Pseudomonadati</taxon>
        <taxon>Nitrospirota</taxon>
        <taxon>Thermodesulfovibrionia</taxon>
        <taxon>Thermodesulfovibrionales</taxon>
        <taxon>Dissulfurispiraceae</taxon>
        <taxon>Dissulfurispira</taxon>
    </lineage>
</organism>
<comment type="catalytic activity">
    <reaction evidence="9 10 11">
        <text>adenosine(37) in tRNA + dimethylallyl diphosphate = N(6)-dimethylallyladenosine(37) in tRNA + diphosphate</text>
        <dbReference type="Rhea" id="RHEA:26482"/>
        <dbReference type="Rhea" id="RHEA-COMP:10162"/>
        <dbReference type="Rhea" id="RHEA-COMP:10375"/>
        <dbReference type="ChEBI" id="CHEBI:33019"/>
        <dbReference type="ChEBI" id="CHEBI:57623"/>
        <dbReference type="ChEBI" id="CHEBI:74411"/>
        <dbReference type="ChEBI" id="CHEBI:74415"/>
        <dbReference type="EC" id="2.5.1.75"/>
    </reaction>
</comment>
<protein>
    <recommendedName>
        <fullName evidence="10">tRNA dimethylallyltransferase</fullName>
        <ecNumber evidence="10">2.5.1.75</ecNumber>
    </recommendedName>
    <alternativeName>
        <fullName evidence="10">Dimethylallyl diphosphate:tRNA dimethylallyltransferase</fullName>
        <shortName evidence="10">DMAPP:tRNA dimethylallyltransferase</shortName>
        <shortName evidence="10">DMATase</shortName>
    </alternativeName>
    <alternativeName>
        <fullName evidence="10">Isopentenyl-diphosphate:tRNA isopentenyltransferase</fullName>
        <shortName evidence="10">IPP transferase</shortName>
        <shortName evidence="10">IPPT</shortName>
        <shortName evidence="10">IPTase</shortName>
    </alternativeName>
</protein>
<feature type="binding site" evidence="10">
    <location>
        <begin position="11"/>
        <end position="16"/>
    </location>
    <ligand>
        <name>substrate</name>
    </ligand>
</feature>
<keyword evidence="5 10" id="KW-0819">tRNA processing</keyword>
<dbReference type="AlphaFoldDB" id="A0A7G1H3S2"/>
<dbReference type="PANTHER" id="PTHR11088">
    <property type="entry name" value="TRNA DIMETHYLALLYLTRANSFERASE"/>
    <property type="match status" value="1"/>
</dbReference>
<proteinExistence type="inferred from homology"/>
<evidence type="ECO:0000256" key="12">
    <source>
        <dbReference type="RuleBase" id="RU003784"/>
    </source>
</evidence>
<comment type="function">
    <text evidence="2 10 12">Catalyzes the transfer of a dimethylallyl group onto the adenine at position 37 in tRNAs that read codons beginning with uridine, leading to the formation of N6-(dimethylallyl)adenosine (i(6)A).</text>
</comment>
<dbReference type="PANTHER" id="PTHR11088:SF60">
    <property type="entry name" value="TRNA DIMETHYLALLYLTRANSFERASE"/>
    <property type="match status" value="1"/>
</dbReference>
<dbReference type="HAMAP" id="MF_00185">
    <property type="entry name" value="IPP_trans"/>
    <property type="match status" value="1"/>
</dbReference>
<sequence>MGKVIILLGPTGVGKTAVSILIARHLDTEVISADSMQIYKHMDIGTAKPSIEEQQVVKHHMIDIVEPWEHYSTGEYIKAVRPILENLQKDKKIPIIVGGTGLYIKAMTRGIFKGPSADWDLRNKLLEIDKGLPGYLYEYLKSLDPVAASKIMPADTRRIIRALEVCLKTNSVISEMHQLLTQPLPYEFIKIGITRDRKELYRMIEQRVDKMINAGLVDEVKNVIQMIKEHFSRSGLNSSLSSMQAIGYKEIAAHLDGELSLDEAITLIKKRSKNYAKRQFTWFKKEDDIKWINATGIQDPSEMFKKVLQFIHA</sequence>
<keyword evidence="6 10" id="KW-0547">Nucleotide-binding</keyword>
<keyword evidence="8 10" id="KW-0460">Magnesium</keyword>
<dbReference type="Gene3D" id="3.40.50.300">
    <property type="entry name" value="P-loop containing nucleotide triphosphate hydrolases"/>
    <property type="match status" value="1"/>
</dbReference>
<evidence type="ECO:0000256" key="1">
    <source>
        <dbReference type="ARBA" id="ARBA00001946"/>
    </source>
</evidence>
<feature type="site" description="Interaction with substrate tRNA" evidence="10">
    <location>
        <position position="122"/>
    </location>
</feature>
<evidence type="ECO:0000256" key="7">
    <source>
        <dbReference type="ARBA" id="ARBA00022840"/>
    </source>
</evidence>
<evidence type="ECO:0000256" key="5">
    <source>
        <dbReference type="ARBA" id="ARBA00022694"/>
    </source>
</evidence>
<name>A0A7G1H3S2_9BACT</name>
<dbReference type="InterPro" id="IPR018022">
    <property type="entry name" value="IPT"/>
</dbReference>
<feature type="site" description="Interaction with substrate tRNA" evidence="10">
    <location>
        <position position="100"/>
    </location>
</feature>